<name>A0ABV9EUD7_9ACTN</name>
<comment type="caution">
    <text evidence="2">The sequence shown here is derived from an EMBL/GenBank/DDBJ whole genome shotgun (WGS) entry which is preliminary data.</text>
</comment>
<sequence length="218" mass="23866">MRMWLAAPLLILAIATPASADPAPRYVDSDYTLLRSAPGSFVIGTAYKGWSVRIDGGQDTYTWARVGGSLSRCFWIFYKATTPGGRAISKACGAPRKYPSGEEFKRRFTNGMIGSNGQGDDGQPVKLQPHGGCAVRNGKIDGWGNVEPWRATSKPSRKLPEALTIGVDGVSTSGSNRVKWRYVSRDGAYAMIHATRYGDNDGMGHQNWFFIRRDCLPL</sequence>
<evidence type="ECO:0008006" key="4">
    <source>
        <dbReference type="Google" id="ProtNLM"/>
    </source>
</evidence>
<feature type="signal peptide" evidence="1">
    <location>
        <begin position="1"/>
        <end position="20"/>
    </location>
</feature>
<keyword evidence="1" id="KW-0732">Signal</keyword>
<evidence type="ECO:0000313" key="2">
    <source>
        <dbReference type="EMBL" id="MFC4592444.1"/>
    </source>
</evidence>
<gene>
    <name evidence="2" type="ORF">ACFO8L_40600</name>
</gene>
<accession>A0ABV9EUD7</accession>
<evidence type="ECO:0000313" key="3">
    <source>
        <dbReference type="Proteomes" id="UP001595891"/>
    </source>
</evidence>
<reference evidence="3" key="1">
    <citation type="journal article" date="2019" name="Int. J. Syst. Evol. Microbiol.">
        <title>The Global Catalogue of Microorganisms (GCM) 10K type strain sequencing project: providing services to taxonomists for standard genome sequencing and annotation.</title>
        <authorList>
            <consortium name="The Broad Institute Genomics Platform"/>
            <consortium name="The Broad Institute Genome Sequencing Center for Infectious Disease"/>
            <person name="Wu L."/>
            <person name="Ma J."/>
        </authorList>
    </citation>
    <scope>NUCLEOTIDE SEQUENCE [LARGE SCALE GENOMIC DNA]</scope>
    <source>
        <strain evidence="3">CCUG 49560</strain>
    </source>
</reference>
<dbReference type="EMBL" id="JBHSFN010000051">
    <property type="protein sequence ID" value="MFC4592444.1"/>
    <property type="molecule type" value="Genomic_DNA"/>
</dbReference>
<feature type="chain" id="PRO_5045062626" description="SH3 domain-containing protein" evidence="1">
    <location>
        <begin position="21"/>
        <end position="218"/>
    </location>
</feature>
<protein>
    <recommendedName>
        <fullName evidence="4">SH3 domain-containing protein</fullName>
    </recommendedName>
</protein>
<proteinExistence type="predicted"/>
<dbReference type="RefSeq" id="WP_262850219.1">
    <property type="nucleotide sequence ID" value="NZ_JANZYP010000099.1"/>
</dbReference>
<keyword evidence="3" id="KW-1185">Reference proteome</keyword>
<evidence type="ECO:0000256" key="1">
    <source>
        <dbReference type="SAM" id="SignalP"/>
    </source>
</evidence>
<organism evidence="2 3">
    <name type="scientific">Sphaerisporangium corydalis</name>
    <dbReference type="NCBI Taxonomy" id="1441875"/>
    <lineage>
        <taxon>Bacteria</taxon>
        <taxon>Bacillati</taxon>
        <taxon>Actinomycetota</taxon>
        <taxon>Actinomycetes</taxon>
        <taxon>Streptosporangiales</taxon>
        <taxon>Streptosporangiaceae</taxon>
        <taxon>Sphaerisporangium</taxon>
    </lineage>
</organism>
<dbReference type="Proteomes" id="UP001595891">
    <property type="component" value="Unassembled WGS sequence"/>
</dbReference>